<keyword evidence="2" id="KW-1185">Reference proteome</keyword>
<sequence>MNRTTRLLAVASLAIAVTACADAANSQARETYLGGPLGYSSGEIRDQRADVLLDNMERDLSHVTGAATEVRDVALFTRPGAGTTYCGTVKYNNGPWVSFIMRSAPDLLIEPQIRSTQPQEIRDWRAAGCDRSNYILLARDDGPGSPGY</sequence>
<name>A0A9E7SS39_9CAUD</name>
<reference evidence="1" key="1">
    <citation type="submission" date="2022-05" db="EMBL/GenBank/DDBJ databases">
        <authorList>
            <person name="Friedrich I."/>
            <person name="Poehlein A."/>
            <person name="Schneider D."/>
            <person name="Hertel R."/>
            <person name="Daniel R."/>
        </authorList>
    </citation>
    <scope>NUCLEOTIDE SEQUENCE</scope>
</reference>
<gene>
    <name evidence="1" type="ORF">BAJUN_02780</name>
</gene>
<proteinExistence type="predicted"/>
<accession>A0A9E7SS39</accession>
<organism evidence="1 2">
    <name type="scientific">Brevundimonas phage vB_BgoS-Bajun</name>
    <dbReference type="NCBI Taxonomy" id="2948594"/>
    <lineage>
        <taxon>Viruses</taxon>
        <taxon>Duplodnaviria</taxon>
        <taxon>Heunggongvirae</taxon>
        <taxon>Uroviricota</taxon>
        <taxon>Caudoviricetes</taxon>
        <taxon>Dolichocephalovirinae</taxon>
    </lineage>
</organism>
<protein>
    <recommendedName>
        <fullName evidence="3">Lipoprotein</fullName>
    </recommendedName>
</protein>
<dbReference type="EMBL" id="ON529858">
    <property type="protein sequence ID" value="UTC29884.1"/>
    <property type="molecule type" value="Genomic_DNA"/>
</dbReference>
<evidence type="ECO:0008006" key="3">
    <source>
        <dbReference type="Google" id="ProtNLM"/>
    </source>
</evidence>
<evidence type="ECO:0000313" key="2">
    <source>
        <dbReference type="Proteomes" id="UP001057427"/>
    </source>
</evidence>
<dbReference type="PROSITE" id="PS51257">
    <property type="entry name" value="PROKAR_LIPOPROTEIN"/>
    <property type="match status" value="1"/>
</dbReference>
<evidence type="ECO:0000313" key="1">
    <source>
        <dbReference type="EMBL" id="UTC29884.1"/>
    </source>
</evidence>
<dbReference type="Proteomes" id="UP001057427">
    <property type="component" value="Segment"/>
</dbReference>